<name>A0ABU7B9T6_9TELE</name>
<keyword evidence="1" id="KW-0472">Membrane</keyword>
<proteinExistence type="predicted"/>
<dbReference type="EMBL" id="JAHUTI010049251">
    <property type="protein sequence ID" value="MED6247367.1"/>
    <property type="molecule type" value="Genomic_DNA"/>
</dbReference>
<reference evidence="2 3" key="1">
    <citation type="submission" date="2021-07" db="EMBL/GenBank/DDBJ databases">
        <authorList>
            <person name="Palmer J.M."/>
        </authorList>
    </citation>
    <scope>NUCLEOTIDE SEQUENCE [LARGE SCALE GENOMIC DNA]</scope>
    <source>
        <strain evidence="2 3">AT_MEX2019</strain>
        <tissue evidence="2">Muscle</tissue>
    </source>
</reference>
<evidence type="ECO:0000313" key="3">
    <source>
        <dbReference type="Proteomes" id="UP001345963"/>
    </source>
</evidence>
<keyword evidence="1" id="KW-0812">Transmembrane</keyword>
<keyword evidence="1" id="KW-1133">Transmembrane helix</keyword>
<comment type="caution">
    <text evidence="2">The sequence shown here is derived from an EMBL/GenBank/DDBJ whole genome shotgun (WGS) entry which is preliminary data.</text>
</comment>
<feature type="transmembrane region" description="Helical" evidence="1">
    <location>
        <begin position="80"/>
        <end position="99"/>
    </location>
</feature>
<dbReference type="Proteomes" id="UP001345963">
    <property type="component" value="Unassembled WGS sequence"/>
</dbReference>
<evidence type="ECO:0000313" key="2">
    <source>
        <dbReference type="EMBL" id="MED6247367.1"/>
    </source>
</evidence>
<evidence type="ECO:0000256" key="1">
    <source>
        <dbReference type="SAM" id="Phobius"/>
    </source>
</evidence>
<keyword evidence="3" id="KW-1185">Reference proteome</keyword>
<gene>
    <name evidence="2" type="ORF">ATANTOWER_029698</name>
</gene>
<organism evidence="2 3">
    <name type="scientific">Ataeniobius toweri</name>
    <dbReference type="NCBI Taxonomy" id="208326"/>
    <lineage>
        <taxon>Eukaryota</taxon>
        <taxon>Metazoa</taxon>
        <taxon>Chordata</taxon>
        <taxon>Craniata</taxon>
        <taxon>Vertebrata</taxon>
        <taxon>Euteleostomi</taxon>
        <taxon>Actinopterygii</taxon>
        <taxon>Neopterygii</taxon>
        <taxon>Teleostei</taxon>
        <taxon>Neoteleostei</taxon>
        <taxon>Acanthomorphata</taxon>
        <taxon>Ovalentaria</taxon>
        <taxon>Atherinomorphae</taxon>
        <taxon>Cyprinodontiformes</taxon>
        <taxon>Goodeidae</taxon>
        <taxon>Ataeniobius</taxon>
    </lineage>
</organism>
<sequence length="140" mass="15485">MGLYGGPFVLRRSGCVHYSHSFQWSVRGLLRAGTTVLPMQAEHPSLFVQWVGEGAVGKDAVSLLPDNRGPGSCLWVNKRTSLRLVLCILVLVFLSFSFSRAARKGGRIKCTHRIKIFQLSSSLSAVGFIGRKMQVYEVKC</sequence>
<protein>
    <submittedName>
        <fullName evidence="2">Uncharacterized protein</fullName>
    </submittedName>
</protein>
<accession>A0ABU7B9T6</accession>